<dbReference type="PANTHER" id="PTHR13510">
    <property type="entry name" value="FYVE-FINGER-CONTAINING RAB5 EFFECTOR PROTEIN RABENOSYN-5-RELATED"/>
    <property type="match status" value="1"/>
</dbReference>
<evidence type="ECO:0000256" key="4">
    <source>
        <dbReference type="PROSITE-ProRule" id="PRU00091"/>
    </source>
</evidence>
<sequence>MGSAGKFPLPVDFFPEIVCTDEQIQSLQYEADKQLRDVMKAVKWEMHYEDGTQGWKLSSSKKHFRENGVRTYSRKPDSLTERKSRRLDFKCMGKVAMPLNQTMEAMYSDNTMDYRRHLALMLDGCLDAAVLHMIKGQTDKNPHQYLGINWLALRNPGFLGKKRDICFLRSTGITFDAKKNKLGYLVIRSIDVPECHSLEHSHGLHRTKMSAVMLLKEAPDQRSTSIIIQGTLPMSGFSSSKLVDFVHSAFMSAISNFNVFFVTKFISHEGDLNRIGNGSRDSKNCYLCTKRFSLLRPRHNCIACGESMCRDCEVSRRTSNLERNTIDIRKTMIMEKDGVQRFCRKCVVSARQRMNDRSYSPKAGVEFPQTDSSNITSGVSSVASSPRGYDIGERISTISSNSSQCSIQLTWPDLKQPKKSRQSFSAYGSSVSAVPAGRRPTSLSTSQIPESPLTIRTKNYDFGRDRLETDPWEDYDNFEHPDQSFGADSESGQAYASRNSAFSDKDMDLATRLREMSIRAQETLDATKRNSLMMSDTNSIPRTSEHRPFQDLDKSIAEQADLLNVIGFVSTGRVYMEGSESGGVRMSESSMASIDESERFEVLDEEV</sequence>
<dbReference type="InterPro" id="IPR017455">
    <property type="entry name" value="Znf_FYVE-rel"/>
</dbReference>
<dbReference type="EMBL" id="SPLM01000146">
    <property type="protein sequence ID" value="TMW56202.1"/>
    <property type="molecule type" value="Genomic_DNA"/>
</dbReference>
<dbReference type="InterPro" id="IPR013083">
    <property type="entry name" value="Znf_RING/FYVE/PHD"/>
</dbReference>
<feature type="compositionally biased region" description="Basic and acidic residues" evidence="5">
    <location>
        <begin position="596"/>
        <end position="607"/>
    </location>
</feature>
<name>A0A8K1C4Y8_PYTOL</name>
<feature type="region of interest" description="Disordered" evidence="5">
    <location>
        <begin position="579"/>
        <end position="607"/>
    </location>
</feature>
<dbReference type="PANTHER" id="PTHR13510:SF44">
    <property type="entry name" value="RABENOSYN-5"/>
    <property type="match status" value="1"/>
</dbReference>
<keyword evidence="3" id="KW-0862">Zinc</keyword>
<protein>
    <recommendedName>
        <fullName evidence="6">FYVE-type domain-containing protein</fullName>
    </recommendedName>
</protein>
<dbReference type="InterPro" id="IPR011011">
    <property type="entry name" value="Znf_FYVE_PHD"/>
</dbReference>
<evidence type="ECO:0000256" key="1">
    <source>
        <dbReference type="ARBA" id="ARBA00022723"/>
    </source>
</evidence>
<accession>A0A8K1C4Y8</accession>
<reference evidence="7" key="1">
    <citation type="submission" date="2019-03" db="EMBL/GenBank/DDBJ databases">
        <title>Long read genome sequence of the mycoparasitic Pythium oligandrum ATCC 38472 isolated from sugarbeet rhizosphere.</title>
        <authorList>
            <person name="Gaulin E."/>
        </authorList>
    </citation>
    <scope>NUCLEOTIDE SEQUENCE</scope>
    <source>
        <strain evidence="7">ATCC 38472_TT</strain>
    </source>
</reference>
<feature type="domain" description="FYVE-type" evidence="6">
    <location>
        <begin position="279"/>
        <end position="351"/>
    </location>
</feature>
<dbReference type="SUPFAM" id="SSF57903">
    <property type="entry name" value="FYVE/PHD zinc finger"/>
    <property type="match status" value="1"/>
</dbReference>
<gene>
    <name evidence="7" type="ORF">Poli38472_008850</name>
</gene>
<dbReference type="CDD" id="cd00065">
    <property type="entry name" value="FYVE_like_SF"/>
    <property type="match status" value="1"/>
</dbReference>
<evidence type="ECO:0000256" key="5">
    <source>
        <dbReference type="SAM" id="MobiDB-lite"/>
    </source>
</evidence>
<proteinExistence type="predicted"/>
<evidence type="ECO:0000259" key="6">
    <source>
        <dbReference type="PROSITE" id="PS50178"/>
    </source>
</evidence>
<dbReference type="Pfam" id="PF01363">
    <property type="entry name" value="FYVE"/>
    <property type="match status" value="1"/>
</dbReference>
<evidence type="ECO:0000256" key="2">
    <source>
        <dbReference type="ARBA" id="ARBA00022771"/>
    </source>
</evidence>
<evidence type="ECO:0000313" key="8">
    <source>
        <dbReference type="Proteomes" id="UP000794436"/>
    </source>
</evidence>
<keyword evidence="2 4" id="KW-0863">Zinc-finger</keyword>
<dbReference type="GO" id="GO:0008270">
    <property type="term" value="F:zinc ion binding"/>
    <property type="evidence" value="ECO:0007669"/>
    <property type="project" value="UniProtKB-KW"/>
</dbReference>
<evidence type="ECO:0000313" key="7">
    <source>
        <dbReference type="EMBL" id="TMW56202.1"/>
    </source>
</evidence>
<dbReference type="InterPro" id="IPR052727">
    <property type="entry name" value="Rab4/Rab5_effector"/>
</dbReference>
<dbReference type="InterPro" id="IPR000306">
    <property type="entry name" value="Znf_FYVE"/>
</dbReference>
<dbReference type="PROSITE" id="PS50178">
    <property type="entry name" value="ZF_FYVE"/>
    <property type="match status" value="1"/>
</dbReference>
<feature type="compositionally biased region" description="Polar residues" evidence="5">
    <location>
        <begin position="490"/>
        <end position="500"/>
    </location>
</feature>
<dbReference type="Proteomes" id="UP000794436">
    <property type="component" value="Unassembled WGS sequence"/>
</dbReference>
<evidence type="ECO:0000256" key="3">
    <source>
        <dbReference type="ARBA" id="ARBA00022833"/>
    </source>
</evidence>
<feature type="region of interest" description="Disordered" evidence="5">
    <location>
        <begin position="359"/>
        <end position="386"/>
    </location>
</feature>
<keyword evidence="8" id="KW-1185">Reference proteome</keyword>
<dbReference type="SUPFAM" id="SSF55961">
    <property type="entry name" value="Bet v1-like"/>
    <property type="match status" value="1"/>
</dbReference>
<feature type="region of interest" description="Disordered" evidence="5">
    <location>
        <begin position="479"/>
        <end position="500"/>
    </location>
</feature>
<dbReference type="Gene3D" id="3.30.40.10">
    <property type="entry name" value="Zinc/RING finger domain, C3HC4 (zinc finger)"/>
    <property type="match status" value="1"/>
</dbReference>
<feature type="compositionally biased region" description="Polar residues" evidence="5">
    <location>
        <begin position="369"/>
        <end position="384"/>
    </location>
</feature>
<dbReference type="AlphaFoldDB" id="A0A8K1C4Y8"/>
<organism evidence="7 8">
    <name type="scientific">Pythium oligandrum</name>
    <name type="common">Mycoparasitic fungus</name>
    <dbReference type="NCBI Taxonomy" id="41045"/>
    <lineage>
        <taxon>Eukaryota</taxon>
        <taxon>Sar</taxon>
        <taxon>Stramenopiles</taxon>
        <taxon>Oomycota</taxon>
        <taxon>Peronosporomycetes</taxon>
        <taxon>Pythiales</taxon>
        <taxon>Pythiaceae</taxon>
        <taxon>Pythium</taxon>
    </lineage>
</organism>
<dbReference type="OrthoDB" id="20035at2759"/>
<keyword evidence="1" id="KW-0479">Metal-binding</keyword>
<comment type="caution">
    <text evidence="7">The sequence shown here is derived from an EMBL/GenBank/DDBJ whole genome shotgun (WGS) entry which is preliminary data.</text>
</comment>